<dbReference type="Pfam" id="PF02699">
    <property type="entry name" value="YajC"/>
    <property type="match status" value="1"/>
</dbReference>
<evidence type="ECO:0000256" key="1">
    <source>
        <dbReference type="ARBA" id="ARBA00004162"/>
    </source>
</evidence>
<evidence type="ECO:0000256" key="3">
    <source>
        <dbReference type="ARBA" id="ARBA00022448"/>
    </source>
</evidence>
<evidence type="ECO:0000256" key="7">
    <source>
        <dbReference type="ARBA" id="ARBA00022989"/>
    </source>
</evidence>
<keyword evidence="9 11" id="KW-0472">Membrane</keyword>
<keyword evidence="3" id="KW-0813">Transport</keyword>
<comment type="subcellular location">
    <subcellularLocation>
        <location evidence="1">Cell membrane</location>
        <topology evidence="1">Single-pass membrane protein</topology>
    </subcellularLocation>
</comment>
<evidence type="ECO:0000256" key="10">
    <source>
        <dbReference type="SAM" id="MobiDB-lite"/>
    </source>
</evidence>
<accession>A0A1H4QDB9</accession>
<evidence type="ECO:0000313" key="13">
    <source>
        <dbReference type="Proteomes" id="UP000182652"/>
    </source>
</evidence>
<sequence>MDPTLLLMLAALAVLMFFMMRRNKKTQQQQQQMQSKFAPGVDVMTSFGLFGTIRSIDEAENKVVLELSPGHLATVHRQAIAKVVEPAAAETAVPAEETVTEAQTAPAAELPETVKDDVAPGTAAETPEETLKRLNGDSK</sequence>
<feature type="transmembrane region" description="Helical" evidence="11">
    <location>
        <begin position="6"/>
        <end position="23"/>
    </location>
</feature>
<name>A0A1H4QDB9_9MICC</name>
<evidence type="ECO:0000256" key="11">
    <source>
        <dbReference type="SAM" id="Phobius"/>
    </source>
</evidence>
<keyword evidence="13" id="KW-1185">Reference proteome</keyword>
<evidence type="ECO:0000256" key="9">
    <source>
        <dbReference type="ARBA" id="ARBA00023136"/>
    </source>
</evidence>
<feature type="region of interest" description="Disordered" evidence="10">
    <location>
        <begin position="92"/>
        <end position="139"/>
    </location>
</feature>
<dbReference type="PANTHER" id="PTHR33909:SF1">
    <property type="entry name" value="SEC TRANSLOCON ACCESSORY COMPLEX SUBUNIT YAJC"/>
    <property type="match status" value="1"/>
</dbReference>
<organism evidence="12 13">
    <name type="scientific">Arthrobacter woluwensis</name>
    <dbReference type="NCBI Taxonomy" id="156980"/>
    <lineage>
        <taxon>Bacteria</taxon>
        <taxon>Bacillati</taxon>
        <taxon>Actinomycetota</taxon>
        <taxon>Actinomycetes</taxon>
        <taxon>Micrococcales</taxon>
        <taxon>Micrococcaceae</taxon>
        <taxon>Arthrobacter</taxon>
    </lineage>
</organism>
<comment type="similarity">
    <text evidence="2">Belongs to the YajC family.</text>
</comment>
<dbReference type="GO" id="GO:0015031">
    <property type="term" value="P:protein transport"/>
    <property type="evidence" value="ECO:0007669"/>
    <property type="project" value="UniProtKB-KW"/>
</dbReference>
<evidence type="ECO:0000256" key="8">
    <source>
        <dbReference type="ARBA" id="ARBA00023010"/>
    </source>
</evidence>
<evidence type="ECO:0000313" key="12">
    <source>
        <dbReference type="EMBL" id="SEC17528.1"/>
    </source>
</evidence>
<keyword evidence="8" id="KW-0811">Translocation</keyword>
<dbReference type="EMBL" id="FNSN01000003">
    <property type="protein sequence ID" value="SEC17528.1"/>
    <property type="molecule type" value="Genomic_DNA"/>
</dbReference>
<keyword evidence="6" id="KW-0653">Protein transport</keyword>
<keyword evidence="5 11" id="KW-0812">Transmembrane</keyword>
<evidence type="ECO:0000256" key="4">
    <source>
        <dbReference type="ARBA" id="ARBA00022475"/>
    </source>
</evidence>
<gene>
    <name evidence="12" type="ORF">SAMN04489745_2254</name>
</gene>
<dbReference type="InterPro" id="IPR003849">
    <property type="entry name" value="Preprotein_translocase_YajC"/>
</dbReference>
<dbReference type="SMART" id="SM01323">
    <property type="entry name" value="YajC"/>
    <property type="match status" value="1"/>
</dbReference>
<evidence type="ECO:0000256" key="2">
    <source>
        <dbReference type="ARBA" id="ARBA00006742"/>
    </source>
</evidence>
<evidence type="ECO:0000256" key="5">
    <source>
        <dbReference type="ARBA" id="ARBA00022692"/>
    </source>
</evidence>
<keyword evidence="4" id="KW-1003">Cell membrane</keyword>
<dbReference type="Proteomes" id="UP000182652">
    <property type="component" value="Unassembled WGS sequence"/>
</dbReference>
<dbReference type="NCBIfam" id="TIGR00739">
    <property type="entry name" value="yajC"/>
    <property type="match status" value="1"/>
</dbReference>
<dbReference type="PANTHER" id="PTHR33909">
    <property type="entry name" value="SEC TRANSLOCON ACCESSORY COMPLEX SUBUNIT YAJC"/>
    <property type="match status" value="1"/>
</dbReference>
<dbReference type="GO" id="GO:0005886">
    <property type="term" value="C:plasma membrane"/>
    <property type="evidence" value="ECO:0007669"/>
    <property type="project" value="UniProtKB-SubCell"/>
</dbReference>
<proteinExistence type="inferred from homology"/>
<evidence type="ECO:0000256" key="6">
    <source>
        <dbReference type="ARBA" id="ARBA00022927"/>
    </source>
</evidence>
<reference evidence="12 13" key="1">
    <citation type="submission" date="2016-10" db="EMBL/GenBank/DDBJ databases">
        <authorList>
            <person name="de Groot N.N."/>
        </authorList>
    </citation>
    <scope>NUCLEOTIDE SEQUENCE [LARGE SCALE GENOMIC DNA]</scope>
    <source>
        <strain evidence="12 13">DSM 10495</strain>
    </source>
</reference>
<feature type="compositionally biased region" description="Low complexity" evidence="10">
    <location>
        <begin position="92"/>
        <end position="109"/>
    </location>
</feature>
<dbReference type="AlphaFoldDB" id="A0A1H4QDB9"/>
<feature type="compositionally biased region" description="Basic and acidic residues" evidence="10">
    <location>
        <begin position="129"/>
        <end position="139"/>
    </location>
</feature>
<protein>
    <submittedName>
        <fullName evidence="12">Protein translocase subunit yajC</fullName>
    </submittedName>
</protein>
<dbReference type="STRING" id="156980.SAMN04489745_2254"/>
<keyword evidence="7 11" id="KW-1133">Transmembrane helix</keyword>